<accession>A0ABV6N965</accession>
<dbReference type="InterPro" id="IPR005149">
    <property type="entry name" value="Tscrpt_reg_PadR_N"/>
</dbReference>
<evidence type="ECO:0000259" key="1">
    <source>
        <dbReference type="Pfam" id="PF03551"/>
    </source>
</evidence>
<dbReference type="SUPFAM" id="SSF46785">
    <property type="entry name" value="Winged helix' DNA-binding domain"/>
    <property type="match status" value="1"/>
</dbReference>
<name>A0ABV6N965_9PSEU</name>
<feature type="domain" description="Transcription regulator PadR N-terminal" evidence="1">
    <location>
        <begin position="7"/>
        <end position="77"/>
    </location>
</feature>
<gene>
    <name evidence="2" type="ORF">ACFFH7_46265</name>
</gene>
<protein>
    <submittedName>
        <fullName evidence="2">PadR family transcriptional regulator</fullName>
    </submittedName>
</protein>
<evidence type="ECO:0000313" key="2">
    <source>
        <dbReference type="EMBL" id="MFC0548984.1"/>
    </source>
</evidence>
<evidence type="ECO:0000313" key="3">
    <source>
        <dbReference type="Proteomes" id="UP001589810"/>
    </source>
</evidence>
<sequence>MSLRHALLGLLALSPNSGYQLGQIFQNTLQQIWHARNHQLYPELARLSSDGHVECVEEGARGKRTYAITDDGRAELRRWLVDVQPDRTMRSETYLRAWLLSVVLSREDALCVLGRDIEALREQRDGVLAVQARSAAISPPYGPHSLSLDLNLRLTEAMLGWSEEAARRIAERP</sequence>
<keyword evidence="3" id="KW-1185">Reference proteome</keyword>
<dbReference type="InterPro" id="IPR036388">
    <property type="entry name" value="WH-like_DNA-bd_sf"/>
</dbReference>
<dbReference type="PANTHER" id="PTHR43252:SF6">
    <property type="entry name" value="NEGATIVE TRANSCRIPTION REGULATOR PADR"/>
    <property type="match status" value="1"/>
</dbReference>
<dbReference type="PANTHER" id="PTHR43252">
    <property type="entry name" value="TRANSCRIPTIONAL REGULATOR YQJI"/>
    <property type="match status" value="1"/>
</dbReference>
<dbReference type="Pfam" id="PF03551">
    <property type="entry name" value="PadR"/>
    <property type="match status" value="1"/>
</dbReference>
<dbReference type="RefSeq" id="WP_273940426.1">
    <property type="nucleotide sequence ID" value="NZ_CP097263.1"/>
</dbReference>
<dbReference type="EMBL" id="JBHLUD010000020">
    <property type="protein sequence ID" value="MFC0548984.1"/>
    <property type="molecule type" value="Genomic_DNA"/>
</dbReference>
<comment type="caution">
    <text evidence="2">The sequence shown here is derived from an EMBL/GenBank/DDBJ whole genome shotgun (WGS) entry which is preliminary data.</text>
</comment>
<dbReference type="InterPro" id="IPR036390">
    <property type="entry name" value="WH_DNA-bd_sf"/>
</dbReference>
<reference evidence="2 3" key="1">
    <citation type="submission" date="2024-09" db="EMBL/GenBank/DDBJ databases">
        <authorList>
            <person name="Sun Q."/>
            <person name="Mori K."/>
        </authorList>
    </citation>
    <scope>NUCLEOTIDE SEQUENCE [LARGE SCALE GENOMIC DNA]</scope>
    <source>
        <strain evidence="2 3">TBRC 1432</strain>
    </source>
</reference>
<dbReference type="Gene3D" id="1.10.10.10">
    <property type="entry name" value="Winged helix-like DNA-binding domain superfamily/Winged helix DNA-binding domain"/>
    <property type="match status" value="1"/>
</dbReference>
<dbReference type="Proteomes" id="UP001589810">
    <property type="component" value="Unassembled WGS sequence"/>
</dbReference>
<proteinExistence type="predicted"/>
<organism evidence="2 3">
    <name type="scientific">Kutzneria chonburiensis</name>
    <dbReference type="NCBI Taxonomy" id="1483604"/>
    <lineage>
        <taxon>Bacteria</taxon>
        <taxon>Bacillati</taxon>
        <taxon>Actinomycetota</taxon>
        <taxon>Actinomycetes</taxon>
        <taxon>Pseudonocardiales</taxon>
        <taxon>Pseudonocardiaceae</taxon>
        <taxon>Kutzneria</taxon>
    </lineage>
</organism>